<feature type="transmembrane region" description="Helical" evidence="1">
    <location>
        <begin position="62"/>
        <end position="80"/>
    </location>
</feature>
<dbReference type="Proteomes" id="UP001157134">
    <property type="component" value="Unassembled WGS sequence"/>
</dbReference>
<sequence>MSQQFANYSVNDFDKYDCLKLSKISYVVILFVMRAYVVWLISLANFQDRTSFISLAYPEKQVFYLNLVSGVLGLLLLLLVSLRRPTASDWVKKLWPNFRLLMVIALIFDAIVNVIAYFYWDLTSINWLIGQSLFSLFLIYKSIRSERLSINLTEFPEPLPEYKKPTTRRKPHP</sequence>
<reference evidence="2 3" key="1">
    <citation type="submission" date="2023-03" db="EMBL/GenBank/DDBJ databases">
        <title>Thalassotalea loyana LMG 22536T draft genome sequence.</title>
        <authorList>
            <person name="Sawabe T."/>
        </authorList>
    </citation>
    <scope>NUCLEOTIDE SEQUENCE [LARGE SCALE GENOMIC DNA]</scope>
    <source>
        <strain evidence="2 3">LMG 22536</strain>
    </source>
</reference>
<evidence type="ECO:0008006" key="4">
    <source>
        <dbReference type="Google" id="ProtNLM"/>
    </source>
</evidence>
<feature type="transmembrane region" description="Helical" evidence="1">
    <location>
        <begin position="125"/>
        <end position="143"/>
    </location>
</feature>
<evidence type="ECO:0000313" key="3">
    <source>
        <dbReference type="Proteomes" id="UP001157134"/>
    </source>
</evidence>
<dbReference type="RefSeq" id="WP_284297922.1">
    <property type="nucleotide sequence ID" value="NZ_BSSV01000003.1"/>
</dbReference>
<evidence type="ECO:0000313" key="2">
    <source>
        <dbReference type="EMBL" id="GLX85634.1"/>
    </source>
</evidence>
<dbReference type="InterPro" id="IPR021318">
    <property type="entry name" value="DUF2919"/>
</dbReference>
<keyword evidence="1" id="KW-1133">Transmembrane helix</keyword>
<organism evidence="2 3">
    <name type="scientific">Thalassotalea loyana</name>
    <dbReference type="NCBI Taxonomy" id="280483"/>
    <lineage>
        <taxon>Bacteria</taxon>
        <taxon>Pseudomonadati</taxon>
        <taxon>Pseudomonadota</taxon>
        <taxon>Gammaproteobacteria</taxon>
        <taxon>Alteromonadales</taxon>
        <taxon>Colwelliaceae</taxon>
        <taxon>Thalassotalea</taxon>
    </lineage>
</organism>
<protein>
    <recommendedName>
        <fullName evidence="4">DUF2919 domain-containing protein</fullName>
    </recommendedName>
</protein>
<feature type="transmembrane region" description="Helical" evidence="1">
    <location>
        <begin position="24"/>
        <end position="42"/>
    </location>
</feature>
<accession>A0ABQ6HCB9</accession>
<gene>
    <name evidence="2" type="ORF">tloyanaT_18860</name>
</gene>
<dbReference type="Pfam" id="PF11143">
    <property type="entry name" value="DUF2919"/>
    <property type="match status" value="1"/>
</dbReference>
<comment type="caution">
    <text evidence="2">The sequence shown here is derived from an EMBL/GenBank/DDBJ whole genome shotgun (WGS) entry which is preliminary data.</text>
</comment>
<keyword evidence="1" id="KW-0472">Membrane</keyword>
<name>A0ABQ6HCB9_9GAMM</name>
<keyword evidence="1" id="KW-0812">Transmembrane</keyword>
<keyword evidence="3" id="KW-1185">Reference proteome</keyword>
<dbReference type="EMBL" id="BSSV01000003">
    <property type="protein sequence ID" value="GLX85634.1"/>
    <property type="molecule type" value="Genomic_DNA"/>
</dbReference>
<feature type="transmembrane region" description="Helical" evidence="1">
    <location>
        <begin position="100"/>
        <end position="119"/>
    </location>
</feature>
<proteinExistence type="predicted"/>
<evidence type="ECO:0000256" key="1">
    <source>
        <dbReference type="SAM" id="Phobius"/>
    </source>
</evidence>